<comment type="caution">
    <text evidence="1">The sequence shown here is derived from an EMBL/GenBank/DDBJ whole genome shotgun (WGS) entry which is preliminary data.</text>
</comment>
<gene>
    <name evidence="1" type="ORF">B0H16DRAFT_1510898</name>
</gene>
<dbReference type="SUPFAM" id="SSF52047">
    <property type="entry name" value="RNI-like"/>
    <property type="match status" value="1"/>
</dbReference>
<proteinExistence type="predicted"/>
<dbReference type="AlphaFoldDB" id="A0AAD7K1Z6"/>
<sequence length="535" mass="58977">MPHVLPPDRLPLELWRRIAANVVNSPPDHGRAGATRLLPWLGVSPLSLARNMHGAAFPLVFRDVWWKLDGPDGADRALVCRMLEQEQDCIQVIRSLTLSTRQRRGSHNPDVPGYEDAETEIVPILLKALERFPMLREFAWDDRIGPMPISVLQTLLSANKQLETLRIGAAHSAISPLDLSGFLNLVDLEVYCDSASLDVSTAQILCPDSLRSLTLNLYPSTYLHSDDVVSATFETSVGNCRALSVLRLGGLFVGFNFGGLESSYTFLHTISLTLITPPVEPAAPGTSIGAVPLTKGDADLIFAPQISSGTISSASPAPSPCTLKRLELRNHHTQAFMVRAMRSSRPFPALLHFGLDINGQYLLDSLPLFLGRADALQRLDLRYLLYTMDGAIPPSFLLPPSLPTAFKAAANLRHISLPINRLYLGHPIFHELGDALPHVSSLALELSISPSPRMHDAFTDLEHIHDTVKAFSKFTRLQTLVITLNLNPSHPILFSDADLEQLAAHVPTLRTFTFRKTWEIQRNAITGKLLCIVQE</sequence>
<dbReference type="Gene3D" id="3.80.10.10">
    <property type="entry name" value="Ribonuclease Inhibitor"/>
    <property type="match status" value="1"/>
</dbReference>
<keyword evidence="2" id="KW-1185">Reference proteome</keyword>
<dbReference type="EMBL" id="JARKIB010000012">
    <property type="protein sequence ID" value="KAJ7774060.1"/>
    <property type="molecule type" value="Genomic_DNA"/>
</dbReference>
<evidence type="ECO:0000313" key="1">
    <source>
        <dbReference type="EMBL" id="KAJ7774060.1"/>
    </source>
</evidence>
<evidence type="ECO:0000313" key="2">
    <source>
        <dbReference type="Proteomes" id="UP001215598"/>
    </source>
</evidence>
<name>A0AAD7K1Z6_9AGAR</name>
<evidence type="ECO:0008006" key="3">
    <source>
        <dbReference type="Google" id="ProtNLM"/>
    </source>
</evidence>
<dbReference type="InterPro" id="IPR032675">
    <property type="entry name" value="LRR_dom_sf"/>
</dbReference>
<reference evidence="1" key="1">
    <citation type="submission" date="2023-03" db="EMBL/GenBank/DDBJ databases">
        <title>Massive genome expansion in bonnet fungi (Mycena s.s.) driven by repeated elements and novel gene families across ecological guilds.</title>
        <authorList>
            <consortium name="Lawrence Berkeley National Laboratory"/>
            <person name="Harder C.B."/>
            <person name="Miyauchi S."/>
            <person name="Viragh M."/>
            <person name="Kuo A."/>
            <person name="Thoen E."/>
            <person name="Andreopoulos B."/>
            <person name="Lu D."/>
            <person name="Skrede I."/>
            <person name="Drula E."/>
            <person name="Henrissat B."/>
            <person name="Morin E."/>
            <person name="Kohler A."/>
            <person name="Barry K."/>
            <person name="LaButti K."/>
            <person name="Morin E."/>
            <person name="Salamov A."/>
            <person name="Lipzen A."/>
            <person name="Mereny Z."/>
            <person name="Hegedus B."/>
            <person name="Baldrian P."/>
            <person name="Stursova M."/>
            <person name="Weitz H."/>
            <person name="Taylor A."/>
            <person name="Grigoriev I.V."/>
            <person name="Nagy L.G."/>
            <person name="Martin F."/>
            <person name="Kauserud H."/>
        </authorList>
    </citation>
    <scope>NUCLEOTIDE SEQUENCE</scope>
    <source>
        <strain evidence="1">CBHHK182m</strain>
    </source>
</reference>
<accession>A0AAD7K1Z6</accession>
<organism evidence="1 2">
    <name type="scientific">Mycena metata</name>
    <dbReference type="NCBI Taxonomy" id="1033252"/>
    <lineage>
        <taxon>Eukaryota</taxon>
        <taxon>Fungi</taxon>
        <taxon>Dikarya</taxon>
        <taxon>Basidiomycota</taxon>
        <taxon>Agaricomycotina</taxon>
        <taxon>Agaricomycetes</taxon>
        <taxon>Agaricomycetidae</taxon>
        <taxon>Agaricales</taxon>
        <taxon>Marasmiineae</taxon>
        <taxon>Mycenaceae</taxon>
        <taxon>Mycena</taxon>
    </lineage>
</organism>
<dbReference type="Proteomes" id="UP001215598">
    <property type="component" value="Unassembled WGS sequence"/>
</dbReference>
<protein>
    <recommendedName>
        <fullName evidence="3">F-box domain-containing protein</fullName>
    </recommendedName>
</protein>